<evidence type="ECO:0000313" key="4">
    <source>
        <dbReference type="EMBL" id="NYT52848.1"/>
    </source>
</evidence>
<dbReference type="Proteomes" id="UP000525329">
    <property type="component" value="Unassembled WGS sequence"/>
</dbReference>
<keyword evidence="2 3" id="KW-0732">Signal</keyword>
<dbReference type="InterPro" id="IPR007428">
    <property type="entry name" value="MlaA"/>
</dbReference>
<dbReference type="GO" id="GO:0120010">
    <property type="term" value="P:intermembrane phospholipid transfer"/>
    <property type="evidence" value="ECO:0007669"/>
    <property type="project" value="TreeGrafter"/>
</dbReference>
<evidence type="ECO:0000313" key="5">
    <source>
        <dbReference type="Proteomes" id="UP000525329"/>
    </source>
</evidence>
<gene>
    <name evidence="4" type="ORF">H0A74_04710</name>
</gene>
<dbReference type="EMBL" id="JACCHU010000002">
    <property type="protein sequence ID" value="NYT52848.1"/>
    <property type="molecule type" value="Genomic_DNA"/>
</dbReference>
<evidence type="ECO:0000256" key="2">
    <source>
        <dbReference type="ARBA" id="ARBA00022729"/>
    </source>
</evidence>
<comment type="similarity">
    <text evidence="1">Belongs to the MlaA family.</text>
</comment>
<feature type="signal peptide" evidence="3">
    <location>
        <begin position="1"/>
        <end position="19"/>
    </location>
</feature>
<protein>
    <submittedName>
        <fullName evidence="4">VacJ family lipoprotein</fullName>
    </submittedName>
</protein>
<dbReference type="PANTHER" id="PTHR30035:SF3">
    <property type="entry name" value="INTERMEMBRANE PHOSPHOLIPID TRANSPORT SYSTEM LIPOPROTEIN MLAA"/>
    <property type="match status" value="1"/>
</dbReference>
<evidence type="ECO:0000256" key="3">
    <source>
        <dbReference type="SAM" id="SignalP"/>
    </source>
</evidence>
<name>A0A853G5Y6_9GAMM</name>
<reference evidence="4 5" key="1">
    <citation type="submission" date="2020-05" db="EMBL/GenBank/DDBJ databases">
        <title>Horizontal transmission and recombination maintain forever young bacterial symbiont genomes.</title>
        <authorList>
            <person name="Russell S.L."/>
            <person name="Pepper-Tunick E."/>
            <person name="Svedberg J."/>
            <person name="Byrne A."/>
            <person name="Ruelas Castillo J."/>
            <person name="Vollmers C."/>
            <person name="Beinart R.A."/>
            <person name="Corbett-Detig R."/>
        </authorList>
    </citation>
    <scope>NUCLEOTIDE SEQUENCE [LARGE SCALE GENOMIC DNA]</scope>
    <source>
        <strain evidence="4">Monterey_2004</strain>
    </source>
</reference>
<dbReference type="Pfam" id="PF04333">
    <property type="entry name" value="MlaA"/>
    <property type="match status" value="1"/>
</dbReference>
<evidence type="ECO:0000256" key="1">
    <source>
        <dbReference type="ARBA" id="ARBA00010634"/>
    </source>
</evidence>
<dbReference type="AlphaFoldDB" id="A0A853G5Y6"/>
<accession>A0A853G5Y6</accession>
<keyword evidence="4" id="KW-0449">Lipoprotein</keyword>
<dbReference type="GO" id="GO:0016020">
    <property type="term" value="C:membrane"/>
    <property type="evidence" value="ECO:0007669"/>
    <property type="project" value="InterPro"/>
</dbReference>
<sequence>MKNLFMSFLLLIFSSIIMAENIDPFEGFNRVIFEFNQTLDENIFEPVAKVYKGFLPKTIQNRVSDFFSNLDDMSTLGNEILQFKLFDSVNTFGRILVNSTIGLVGLFDVASDIWMEKTDEDFGQTMAVWGIPSGPYIVLPILGPSSIRDSVGTYINITENVNVNKWLNAAEGTTLLLIRTVDTRVKLLPIIDLLKNSDDIYIATRSSFLQKRRFDIFDGNPPIEYDDF</sequence>
<organism evidence="4 5">
    <name type="scientific">Candidatus Vesicomyosocius endoextente</name>
    <dbReference type="NCBI Taxonomy" id="2738853"/>
    <lineage>
        <taxon>Bacteria</taxon>
        <taxon>Pseudomonadati</taxon>
        <taxon>Pseudomonadota</taxon>
        <taxon>Gammaproteobacteria</taxon>
        <taxon>Candidatus Pseudothioglobaceae</taxon>
        <taxon>Candidatus Vesicomyidisocius</taxon>
    </lineage>
</organism>
<proteinExistence type="inferred from homology"/>
<comment type="caution">
    <text evidence="4">The sequence shown here is derived from an EMBL/GenBank/DDBJ whole genome shotgun (WGS) entry which is preliminary data.</text>
</comment>
<dbReference type="PRINTS" id="PR01805">
    <property type="entry name" value="VACJLIPOPROT"/>
</dbReference>
<dbReference type="PANTHER" id="PTHR30035">
    <property type="entry name" value="LIPOPROTEIN VACJ-RELATED"/>
    <property type="match status" value="1"/>
</dbReference>
<feature type="chain" id="PRO_5032340950" evidence="3">
    <location>
        <begin position="20"/>
        <end position="228"/>
    </location>
</feature>